<feature type="region of interest" description="Disordered" evidence="1">
    <location>
        <begin position="1"/>
        <end position="20"/>
    </location>
</feature>
<name>A0A6M3K882_9ZZZZ</name>
<dbReference type="AlphaFoldDB" id="A0A6M3K882"/>
<sequence>MKSKYGQFQGKKGRSGRKSHGVEKAYLEAIDRAIPQAVEFCELLIKEAIEMRNCFPKDSKNPLEIKSYWDVFKVKNDLAVKAATTLIGKAPQRVEGGGDKGEILIKVVSDI</sequence>
<dbReference type="EMBL" id="MT142314">
    <property type="protein sequence ID" value="QJA77995.1"/>
    <property type="molecule type" value="Genomic_DNA"/>
</dbReference>
<accession>A0A6M3K882</accession>
<reference evidence="2" key="1">
    <citation type="submission" date="2020-03" db="EMBL/GenBank/DDBJ databases">
        <title>The deep terrestrial virosphere.</title>
        <authorList>
            <person name="Holmfeldt K."/>
            <person name="Nilsson E."/>
            <person name="Simone D."/>
            <person name="Lopez-Fernandez M."/>
            <person name="Wu X."/>
            <person name="de Brujin I."/>
            <person name="Lundin D."/>
            <person name="Andersson A."/>
            <person name="Bertilsson S."/>
            <person name="Dopson M."/>
        </authorList>
    </citation>
    <scope>NUCLEOTIDE SEQUENCE</scope>
    <source>
        <strain evidence="2">MM415A01170</strain>
    </source>
</reference>
<organism evidence="2">
    <name type="scientific">viral metagenome</name>
    <dbReference type="NCBI Taxonomy" id="1070528"/>
    <lineage>
        <taxon>unclassified sequences</taxon>
        <taxon>metagenomes</taxon>
        <taxon>organismal metagenomes</taxon>
    </lineage>
</organism>
<gene>
    <name evidence="2" type="ORF">MM415A01170_0002</name>
</gene>
<evidence type="ECO:0000313" key="2">
    <source>
        <dbReference type="EMBL" id="QJA77995.1"/>
    </source>
</evidence>
<protein>
    <submittedName>
        <fullName evidence="2">Uncharacterized protein</fullName>
    </submittedName>
</protein>
<evidence type="ECO:0000256" key="1">
    <source>
        <dbReference type="SAM" id="MobiDB-lite"/>
    </source>
</evidence>
<proteinExistence type="predicted"/>